<dbReference type="Proteomes" id="UP000694680">
    <property type="component" value="Chromosome 16"/>
</dbReference>
<dbReference type="OrthoDB" id="25987at2759"/>
<dbReference type="CTD" id="100006826"/>
<feature type="region of interest" description="Disordered" evidence="2">
    <location>
        <begin position="619"/>
        <end position="638"/>
    </location>
</feature>
<dbReference type="InterPro" id="IPR026832">
    <property type="entry name" value="Asteroid"/>
</dbReference>
<dbReference type="GeneID" id="114478319"/>
<dbReference type="SUPFAM" id="SSF88723">
    <property type="entry name" value="PIN domain-like"/>
    <property type="match status" value="1"/>
</dbReference>
<organism evidence="5 6">
    <name type="scientific">Gouania willdenowi</name>
    <name type="common">Blunt-snouted clingfish</name>
    <name type="synonym">Lepadogaster willdenowi</name>
    <dbReference type="NCBI Taxonomy" id="441366"/>
    <lineage>
        <taxon>Eukaryota</taxon>
        <taxon>Metazoa</taxon>
        <taxon>Chordata</taxon>
        <taxon>Craniata</taxon>
        <taxon>Vertebrata</taxon>
        <taxon>Euteleostomi</taxon>
        <taxon>Actinopterygii</taxon>
        <taxon>Neopterygii</taxon>
        <taxon>Teleostei</taxon>
        <taxon>Neoteleostei</taxon>
        <taxon>Acanthomorphata</taxon>
        <taxon>Ovalentaria</taxon>
        <taxon>Blenniimorphae</taxon>
        <taxon>Blenniiformes</taxon>
        <taxon>Gobiesocoidei</taxon>
        <taxon>Gobiesocidae</taxon>
        <taxon>Gobiesocinae</taxon>
        <taxon>Gouania</taxon>
    </lineage>
</organism>
<evidence type="ECO:0000259" key="4">
    <source>
        <dbReference type="Pfam" id="PF12813"/>
    </source>
</evidence>
<evidence type="ECO:0000313" key="6">
    <source>
        <dbReference type="Proteomes" id="UP000694680"/>
    </source>
</evidence>
<comment type="similarity">
    <text evidence="1">Belongs to the asteroid family.</text>
</comment>
<keyword evidence="6" id="KW-1185">Reference proteome</keyword>
<feature type="domain" description="XPG N-terminal" evidence="3">
    <location>
        <begin position="1"/>
        <end position="95"/>
    </location>
</feature>
<reference evidence="5" key="1">
    <citation type="submission" date="2020-06" db="EMBL/GenBank/DDBJ databases">
        <authorList>
            <consortium name="Wellcome Sanger Institute Data Sharing"/>
        </authorList>
    </citation>
    <scope>NUCLEOTIDE SEQUENCE [LARGE SCALE GENOMIC DNA]</scope>
</reference>
<gene>
    <name evidence="5" type="primary">aste1a</name>
</gene>
<feature type="domain" description="Asteroid" evidence="4">
    <location>
        <begin position="133"/>
        <end position="214"/>
    </location>
</feature>
<dbReference type="PANTHER" id="PTHR15665:SF1">
    <property type="entry name" value="PROTEIN ASTEROID HOMOLOG 1"/>
    <property type="match status" value="1"/>
</dbReference>
<reference evidence="5" key="2">
    <citation type="submission" date="2025-08" db="UniProtKB">
        <authorList>
            <consortium name="Ensembl"/>
        </authorList>
    </citation>
    <scope>IDENTIFICATION</scope>
</reference>
<feature type="compositionally biased region" description="Basic residues" evidence="2">
    <location>
        <begin position="619"/>
        <end position="628"/>
    </location>
</feature>
<dbReference type="Pfam" id="PF00752">
    <property type="entry name" value="XPG_N"/>
    <property type="match status" value="1"/>
</dbReference>
<dbReference type="Gene3D" id="3.40.50.1010">
    <property type="entry name" value="5'-nuclease"/>
    <property type="match status" value="1"/>
</dbReference>
<sequence>MGVQGLFSLLENHSQVYRETKLRGRKLLIDGCNLIHLLYFTGLDQNLGGEYAAFEDLIERFVSALKICNISPFVILDGGSDISGKKDQTCTLRAENRIKRSHLAATGGGQKNILPPLATKVFTQTLMRLNVPLVQCYGEADQEVAALAAEWNCPVLSDDSDFFIFELPSGLLPIRHFLWWEASASQRFIRCRAYRASSFCIYFQIPCPLLPVFAILAGNDYSKLQVASWTQDWLSRLEGLLRWLKDFQQPEEALRAALRSGHVQSERQEAELMELLSAFIKTYELPASSTKDLFVSGQKAPPPEQGADLIPEWTWLPLMHCQLPPSILDILLLHKMKLSIMVDDGTLPSANGASRPLRQLFYGLLLGGDAVPPVEERDRDGLKLSFTQIKPTVTCTAQKLRLGSLQQSKASERLQVLLEALGVTEEPLNKLPSQLRLPVAVTRYWMQRAEPRPDNQLLRALLQGMMWGHKAGPGRRPEPAGLKVKGQRKLTPDVGVVHSLCQWQACLTDALQLNQLLCFPLEEPDIARLYQGTFIHHLLHHNSFLHSDAQLYDLLLSITQQTSAPAAPAAPAGPGEPRRSPRIIQQQMLKLEEEEQEDECSAQAEQVLLMEKQLVVKNRQKSKKKAGLHRSALSEYGH</sequence>
<proteinExistence type="inferred from homology"/>
<dbReference type="GO" id="GO:0004518">
    <property type="term" value="F:nuclease activity"/>
    <property type="evidence" value="ECO:0007669"/>
    <property type="project" value="InterPro"/>
</dbReference>
<dbReference type="Pfam" id="PF12813">
    <property type="entry name" value="XPG_I_2"/>
    <property type="match status" value="1"/>
</dbReference>
<dbReference type="AlphaFoldDB" id="A0A8C5E436"/>
<protein>
    <submittedName>
        <fullName evidence="5">Protein asteroid homolog 1-like</fullName>
    </submittedName>
</protein>
<dbReference type="InterPro" id="IPR039436">
    <property type="entry name" value="Asteroid_dom"/>
</dbReference>
<dbReference type="PANTHER" id="PTHR15665">
    <property type="entry name" value="ASTEROID PROTEIN"/>
    <property type="match status" value="1"/>
</dbReference>
<reference evidence="5" key="3">
    <citation type="submission" date="2025-09" db="UniProtKB">
        <authorList>
            <consortium name="Ensembl"/>
        </authorList>
    </citation>
    <scope>IDENTIFICATION</scope>
</reference>
<dbReference type="RefSeq" id="XP_028327114.1">
    <property type="nucleotide sequence ID" value="XM_028471313.1"/>
</dbReference>
<evidence type="ECO:0000256" key="2">
    <source>
        <dbReference type="SAM" id="MobiDB-lite"/>
    </source>
</evidence>
<dbReference type="InterPro" id="IPR006085">
    <property type="entry name" value="XPG_DNA_repair_N"/>
</dbReference>
<evidence type="ECO:0000256" key="1">
    <source>
        <dbReference type="ARBA" id="ARBA00007398"/>
    </source>
</evidence>
<name>A0A8C5E436_GOUWI</name>
<dbReference type="Ensembl" id="ENSGWIT00000017860.1">
    <property type="protein sequence ID" value="ENSGWIP00000016159.1"/>
    <property type="gene ID" value="ENSGWIG00000009078.1"/>
</dbReference>
<dbReference type="InterPro" id="IPR029060">
    <property type="entry name" value="PIN-like_dom_sf"/>
</dbReference>
<evidence type="ECO:0000259" key="3">
    <source>
        <dbReference type="Pfam" id="PF00752"/>
    </source>
</evidence>
<evidence type="ECO:0000313" key="5">
    <source>
        <dbReference type="Ensembl" id="ENSGWIP00000016159.1"/>
    </source>
</evidence>
<accession>A0A8C5E436</accession>